<accession>A0ABP6ZQY3</accession>
<dbReference type="CDD" id="cd06288">
    <property type="entry name" value="PBP1_sucrose_transcription_regulator"/>
    <property type="match status" value="1"/>
</dbReference>
<evidence type="ECO:0000256" key="3">
    <source>
        <dbReference type="ARBA" id="ARBA00023125"/>
    </source>
</evidence>
<dbReference type="Proteomes" id="UP001501490">
    <property type="component" value="Unassembled WGS sequence"/>
</dbReference>
<comment type="caution">
    <text evidence="6">The sequence shown here is derived from an EMBL/GenBank/DDBJ whole genome shotgun (WGS) entry which is preliminary data.</text>
</comment>
<keyword evidence="1" id="KW-0678">Repressor</keyword>
<dbReference type="InterPro" id="IPR010982">
    <property type="entry name" value="Lambda_DNA-bd_dom_sf"/>
</dbReference>
<proteinExistence type="predicted"/>
<evidence type="ECO:0000256" key="1">
    <source>
        <dbReference type="ARBA" id="ARBA00022491"/>
    </source>
</evidence>
<dbReference type="EMBL" id="BAABAB010000014">
    <property type="protein sequence ID" value="GAA3616952.1"/>
    <property type="molecule type" value="Genomic_DNA"/>
</dbReference>
<protein>
    <submittedName>
        <fullName evidence="6">LacI family DNA-binding transcriptional regulator</fullName>
    </submittedName>
</protein>
<organism evidence="6 7">
    <name type="scientific">Microlunatus ginsengisoli</name>
    <dbReference type="NCBI Taxonomy" id="363863"/>
    <lineage>
        <taxon>Bacteria</taxon>
        <taxon>Bacillati</taxon>
        <taxon>Actinomycetota</taxon>
        <taxon>Actinomycetes</taxon>
        <taxon>Propionibacteriales</taxon>
        <taxon>Propionibacteriaceae</taxon>
        <taxon>Microlunatus</taxon>
    </lineage>
</organism>
<dbReference type="Pfam" id="PF13377">
    <property type="entry name" value="Peripla_BP_3"/>
    <property type="match status" value="1"/>
</dbReference>
<dbReference type="PANTHER" id="PTHR30146">
    <property type="entry name" value="LACI-RELATED TRANSCRIPTIONAL REPRESSOR"/>
    <property type="match status" value="1"/>
</dbReference>
<dbReference type="Gene3D" id="3.40.50.2300">
    <property type="match status" value="2"/>
</dbReference>
<dbReference type="PROSITE" id="PS00356">
    <property type="entry name" value="HTH_LACI_1"/>
    <property type="match status" value="1"/>
</dbReference>
<keyword evidence="4" id="KW-0804">Transcription</keyword>
<dbReference type="SUPFAM" id="SSF47413">
    <property type="entry name" value="lambda repressor-like DNA-binding domains"/>
    <property type="match status" value="1"/>
</dbReference>
<evidence type="ECO:0000256" key="2">
    <source>
        <dbReference type="ARBA" id="ARBA00023015"/>
    </source>
</evidence>
<dbReference type="InterPro" id="IPR046335">
    <property type="entry name" value="LacI/GalR-like_sensor"/>
</dbReference>
<reference evidence="7" key="1">
    <citation type="journal article" date="2019" name="Int. J. Syst. Evol. Microbiol.">
        <title>The Global Catalogue of Microorganisms (GCM) 10K type strain sequencing project: providing services to taxonomists for standard genome sequencing and annotation.</title>
        <authorList>
            <consortium name="The Broad Institute Genomics Platform"/>
            <consortium name="The Broad Institute Genome Sequencing Center for Infectious Disease"/>
            <person name="Wu L."/>
            <person name="Ma J."/>
        </authorList>
    </citation>
    <scope>NUCLEOTIDE SEQUENCE [LARGE SCALE GENOMIC DNA]</scope>
    <source>
        <strain evidence="7">JCM 16929</strain>
    </source>
</reference>
<dbReference type="Pfam" id="PF00356">
    <property type="entry name" value="LacI"/>
    <property type="match status" value="1"/>
</dbReference>
<evidence type="ECO:0000313" key="6">
    <source>
        <dbReference type="EMBL" id="GAA3616952.1"/>
    </source>
</evidence>
<evidence type="ECO:0000256" key="4">
    <source>
        <dbReference type="ARBA" id="ARBA00023163"/>
    </source>
</evidence>
<dbReference type="PANTHER" id="PTHR30146:SF148">
    <property type="entry name" value="HTH-TYPE TRANSCRIPTIONAL REPRESSOR PURR-RELATED"/>
    <property type="match status" value="1"/>
</dbReference>
<keyword evidence="7" id="KW-1185">Reference proteome</keyword>
<feature type="domain" description="HTH lacI-type" evidence="5">
    <location>
        <begin position="1"/>
        <end position="55"/>
    </location>
</feature>
<dbReference type="InterPro" id="IPR000843">
    <property type="entry name" value="HTH_LacI"/>
</dbReference>
<dbReference type="SUPFAM" id="SSF53822">
    <property type="entry name" value="Periplasmic binding protein-like I"/>
    <property type="match status" value="1"/>
</dbReference>
<name>A0ABP6ZQY3_9ACTN</name>
<dbReference type="InterPro" id="IPR028082">
    <property type="entry name" value="Peripla_BP_I"/>
</dbReference>
<dbReference type="PROSITE" id="PS50932">
    <property type="entry name" value="HTH_LACI_2"/>
    <property type="match status" value="1"/>
</dbReference>
<dbReference type="CDD" id="cd01392">
    <property type="entry name" value="HTH_LacI"/>
    <property type="match status" value="1"/>
</dbReference>
<gene>
    <name evidence="6" type="ORF">GCM10022236_18810</name>
</gene>
<evidence type="ECO:0000313" key="7">
    <source>
        <dbReference type="Proteomes" id="UP001501490"/>
    </source>
</evidence>
<sequence>MSDVARRAGVSQPTVSFVLNDRRDVAVAEETRRRVLAAAAELDFVPNRAAQLLRSNRSYLIGIVTNGIVSQPYAGRIVLGIQQVVQPADYLCLVIDTTDDPDEGDIAVANLLANGVAAMVYASPRPKELHRSRRLDDTRTLFVNCWPDKGAVETVLLADEYHGGLAAAGAAFDLGHRDVAFLGGDEEEYACIERHRGFVDAARTAGVDPGGLTQRYGDYSISSGYDLTVQTLRTHRPTALICGNDRMAIGALLAVQSLGLACPDDVSIVGFDDQPDVADQARPSLTTVGLPHLQMGRRAGELLLEEPNDPVDRLIIPAELIRRESLGPPPTRRRRLR</sequence>
<keyword evidence="3 6" id="KW-0238">DNA-binding</keyword>
<keyword evidence="2" id="KW-0805">Transcription regulation</keyword>
<dbReference type="SMART" id="SM00354">
    <property type="entry name" value="HTH_LACI"/>
    <property type="match status" value="1"/>
</dbReference>
<evidence type="ECO:0000259" key="5">
    <source>
        <dbReference type="PROSITE" id="PS50932"/>
    </source>
</evidence>
<dbReference type="GO" id="GO:0003677">
    <property type="term" value="F:DNA binding"/>
    <property type="evidence" value="ECO:0007669"/>
    <property type="project" value="UniProtKB-KW"/>
</dbReference>
<dbReference type="Gene3D" id="1.10.260.40">
    <property type="entry name" value="lambda repressor-like DNA-binding domains"/>
    <property type="match status" value="1"/>
</dbReference>